<dbReference type="Proteomes" id="UP000182248">
    <property type="component" value="Unassembled WGS sequence"/>
</dbReference>
<name>A0A1K1RPX1_9FLAO</name>
<keyword evidence="3" id="KW-1185">Reference proteome</keyword>
<proteinExistence type="predicted"/>
<sequence length="156" mass="17617">MMKKWSFTLKNNPEEISEKLESSLGGAHLFARNKNNEDSIQFKIRKRLLVGLDGLDVDNKVILNGKIFQTGNAENGSNVEISFSKHLRLKLIVFFNIILILGFLAALILKSSSNVYIFVFGGLLLAIGVLIVLHVEKEFNHKILEYKAFISRVLEV</sequence>
<evidence type="ECO:0000313" key="3">
    <source>
        <dbReference type="Proteomes" id="UP000182248"/>
    </source>
</evidence>
<protein>
    <recommendedName>
        <fullName evidence="4">DUF423 domain-containing protein</fullName>
    </recommendedName>
</protein>
<evidence type="ECO:0000256" key="1">
    <source>
        <dbReference type="SAM" id="Phobius"/>
    </source>
</evidence>
<dbReference type="EMBL" id="FPJE01000031">
    <property type="protein sequence ID" value="SFW74094.1"/>
    <property type="molecule type" value="Genomic_DNA"/>
</dbReference>
<reference evidence="2 3" key="1">
    <citation type="submission" date="2016-11" db="EMBL/GenBank/DDBJ databases">
        <authorList>
            <person name="Jaros S."/>
            <person name="Januszkiewicz K."/>
            <person name="Wedrychowicz H."/>
        </authorList>
    </citation>
    <scope>NUCLEOTIDE SEQUENCE [LARGE SCALE GENOMIC DNA]</scope>
    <source>
        <strain evidence="2 3">CGMCC 1.12145</strain>
    </source>
</reference>
<feature type="transmembrane region" description="Helical" evidence="1">
    <location>
        <begin position="91"/>
        <end position="109"/>
    </location>
</feature>
<organism evidence="2 3">
    <name type="scientific">Sinomicrobium oceani</name>
    <dbReference type="NCBI Taxonomy" id="1150368"/>
    <lineage>
        <taxon>Bacteria</taxon>
        <taxon>Pseudomonadati</taxon>
        <taxon>Bacteroidota</taxon>
        <taxon>Flavobacteriia</taxon>
        <taxon>Flavobacteriales</taxon>
        <taxon>Flavobacteriaceae</taxon>
        <taxon>Sinomicrobium</taxon>
    </lineage>
</organism>
<accession>A0A1K1RPX1</accession>
<evidence type="ECO:0000313" key="2">
    <source>
        <dbReference type="EMBL" id="SFW74094.1"/>
    </source>
</evidence>
<evidence type="ECO:0008006" key="4">
    <source>
        <dbReference type="Google" id="ProtNLM"/>
    </source>
</evidence>
<dbReference type="STRING" id="1150368.SAMN02927921_03851"/>
<gene>
    <name evidence="2" type="ORF">SAMN02927921_03851</name>
</gene>
<keyword evidence="1" id="KW-0812">Transmembrane</keyword>
<feature type="transmembrane region" description="Helical" evidence="1">
    <location>
        <begin position="115"/>
        <end position="135"/>
    </location>
</feature>
<dbReference type="AlphaFoldDB" id="A0A1K1RPX1"/>
<keyword evidence="1" id="KW-0472">Membrane</keyword>
<keyword evidence="1" id="KW-1133">Transmembrane helix</keyword>